<protein>
    <submittedName>
        <fullName evidence="1">DUF3997 domain-containing protein</fullName>
    </submittedName>
</protein>
<dbReference type="Proteomes" id="UP001236652">
    <property type="component" value="Chromosome"/>
</dbReference>
<organism evidence="1 2">
    <name type="scientific">Pontibacillus chungwhensis</name>
    <dbReference type="NCBI Taxonomy" id="265426"/>
    <lineage>
        <taxon>Bacteria</taxon>
        <taxon>Bacillati</taxon>
        <taxon>Bacillota</taxon>
        <taxon>Bacilli</taxon>
        <taxon>Bacillales</taxon>
        <taxon>Bacillaceae</taxon>
        <taxon>Pontibacillus</taxon>
    </lineage>
</organism>
<accession>A0ABY8UZG4</accession>
<proteinExistence type="predicted"/>
<dbReference type="InterPro" id="IPR025059">
    <property type="entry name" value="DUF3997"/>
</dbReference>
<dbReference type="EMBL" id="CP126446">
    <property type="protein sequence ID" value="WIF99077.1"/>
    <property type="molecule type" value="Genomic_DNA"/>
</dbReference>
<dbReference type="Pfam" id="PF13162">
    <property type="entry name" value="DUF3997"/>
    <property type="match status" value="1"/>
</dbReference>
<evidence type="ECO:0000313" key="1">
    <source>
        <dbReference type="EMBL" id="WIF99077.1"/>
    </source>
</evidence>
<name>A0ABY8UZG4_9BACI</name>
<reference evidence="1 2" key="1">
    <citation type="submission" date="2023-05" db="EMBL/GenBank/DDBJ databases">
        <title>Comparative genomics reveals the evidence of polycyclic aromatic hydrocarbons degradation in moderately halophilic genus Pontibacillus.</title>
        <authorList>
            <person name="Yang H."/>
            <person name="Qian Z."/>
        </authorList>
    </citation>
    <scope>NUCLEOTIDE SEQUENCE [LARGE SCALE GENOMIC DNA]</scope>
    <source>
        <strain evidence="2">HN14</strain>
    </source>
</reference>
<dbReference type="RefSeq" id="WP_231418343.1">
    <property type="nucleotide sequence ID" value="NZ_CP126446.1"/>
</dbReference>
<keyword evidence="2" id="KW-1185">Reference proteome</keyword>
<evidence type="ECO:0000313" key="2">
    <source>
        <dbReference type="Proteomes" id="UP001236652"/>
    </source>
</evidence>
<gene>
    <name evidence="1" type="ORF">QNI29_05325</name>
</gene>
<sequence>MRFRLLVTTTIMVTLLLSGCSGELKFGPGMQDFDRELPNDFRLFKASAHEMMIVPKEGTFEENNTIPSKVIKLGWNKNYIIAVQHPLKENPEKNNGVEIPDKKVENYWIIKPSKEIVGPLSKKEFTRYKDKFELGDLELKKISEYD</sequence>
<dbReference type="PROSITE" id="PS51257">
    <property type="entry name" value="PROKAR_LIPOPROTEIN"/>
    <property type="match status" value="1"/>
</dbReference>